<dbReference type="GO" id="GO:0003677">
    <property type="term" value="F:DNA binding"/>
    <property type="evidence" value="ECO:0007669"/>
    <property type="project" value="InterPro"/>
</dbReference>
<dbReference type="GO" id="GO:0015074">
    <property type="term" value="P:DNA integration"/>
    <property type="evidence" value="ECO:0007669"/>
    <property type="project" value="InterPro"/>
</dbReference>
<dbReference type="InterPro" id="IPR011010">
    <property type="entry name" value="DNA_brk_join_enz"/>
</dbReference>
<dbReference type="KEGG" id="mor:MOC_1830"/>
<keyword evidence="1" id="KW-0233">DNA recombination</keyword>
<accession>A0A089NSQ3</accession>
<gene>
    <name evidence="2" type="ORF">MOC_1830</name>
</gene>
<dbReference type="GO" id="GO:0006310">
    <property type="term" value="P:DNA recombination"/>
    <property type="evidence" value="ECO:0007669"/>
    <property type="project" value="UniProtKB-KW"/>
</dbReference>
<sequence length="58" mass="6205">MMHGISLEVIAEQLGHADTRVTKKHYAHLAPSYVAQAIRASFGDMGLVGENAVVSIGR</sequence>
<name>A0A089NSQ3_9HYPH</name>
<dbReference type="EMBL" id="CP003811">
    <property type="protein sequence ID" value="AIQ89585.1"/>
    <property type="molecule type" value="Genomic_DNA"/>
</dbReference>
<dbReference type="Proteomes" id="UP000029492">
    <property type="component" value="Chromosome"/>
</dbReference>
<proteinExistence type="predicted"/>
<dbReference type="Gene3D" id="1.10.443.10">
    <property type="entry name" value="Intergrase catalytic core"/>
    <property type="match status" value="1"/>
</dbReference>
<dbReference type="AlphaFoldDB" id="A0A089NSQ3"/>
<dbReference type="InterPro" id="IPR013762">
    <property type="entry name" value="Integrase-like_cat_sf"/>
</dbReference>
<dbReference type="eggNOG" id="COG0582">
    <property type="taxonomic scope" value="Bacteria"/>
</dbReference>
<dbReference type="STRING" id="693986.MOC_1830"/>
<keyword evidence="3" id="KW-1185">Reference proteome</keyword>
<evidence type="ECO:0000313" key="2">
    <source>
        <dbReference type="EMBL" id="AIQ89585.1"/>
    </source>
</evidence>
<dbReference type="SUPFAM" id="SSF56349">
    <property type="entry name" value="DNA breaking-rejoining enzymes"/>
    <property type="match status" value="1"/>
</dbReference>
<evidence type="ECO:0000256" key="1">
    <source>
        <dbReference type="ARBA" id="ARBA00023172"/>
    </source>
</evidence>
<evidence type="ECO:0000313" key="3">
    <source>
        <dbReference type="Proteomes" id="UP000029492"/>
    </source>
</evidence>
<dbReference type="HOGENOM" id="CLU_2974286_0_0_5"/>
<organism evidence="2 3">
    <name type="scientific">Methylobacterium oryzae CBMB20</name>
    <dbReference type="NCBI Taxonomy" id="693986"/>
    <lineage>
        <taxon>Bacteria</taxon>
        <taxon>Pseudomonadati</taxon>
        <taxon>Pseudomonadota</taxon>
        <taxon>Alphaproteobacteria</taxon>
        <taxon>Hyphomicrobiales</taxon>
        <taxon>Methylobacteriaceae</taxon>
        <taxon>Methylobacterium</taxon>
    </lineage>
</organism>
<reference evidence="2 3" key="1">
    <citation type="journal article" date="2014" name="PLoS ONE">
        <title>Genome Information of Methylobacterium oryzae, a Plant-Probiotic Methylotroph in the Phyllosphere.</title>
        <authorList>
            <person name="Kwak M.J."/>
            <person name="Jeong H."/>
            <person name="Madhaiyan M."/>
            <person name="Lee Y."/>
            <person name="Sa T.M."/>
            <person name="Oh T.K."/>
            <person name="Kim J.F."/>
        </authorList>
    </citation>
    <scope>NUCLEOTIDE SEQUENCE [LARGE SCALE GENOMIC DNA]</scope>
    <source>
        <strain evidence="2 3">CBMB20</strain>
    </source>
</reference>
<protein>
    <submittedName>
        <fullName evidence="2">Phage integrase</fullName>
    </submittedName>
</protein>